<feature type="domain" description="Ketoreductase" evidence="4">
    <location>
        <begin position="4"/>
        <end position="190"/>
    </location>
</feature>
<dbReference type="InterPro" id="IPR036291">
    <property type="entry name" value="NAD(P)-bd_dom_sf"/>
</dbReference>
<gene>
    <name evidence="5" type="ORF">EG19_01095</name>
</gene>
<dbReference type="STRING" id="1312852.EG19_01095"/>
<dbReference type="SUPFAM" id="SSF51735">
    <property type="entry name" value="NAD(P)-binding Rossmann-fold domains"/>
    <property type="match status" value="1"/>
</dbReference>
<keyword evidence="2" id="KW-0560">Oxidoreductase</keyword>
<evidence type="ECO:0000259" key="4">
    <source>
        <dbReference type="SMART" id="SM00822"/>
    </source>
</evidence>
<dbReference type="NCBIfam" id="NF005594">
    <property type="entry name" value="PRK07326.1"/>
    <property type="match status" value="1"/>
</dbReference>
<dbReference type="PRINTS" id="PR00080">
    <property type="entry name" value="SDRFAMILY"/>
</dbReference>
<dbReference type="GO" id="GO:0016491">
    <property type="term" value="F:oxidoreductase activity"/>
    <property type="evidence" value="ECO:0007669"/>
    <property type="project" value="UniProtKB-KW"/>
</dbReference>
<dbReference type="PRINTS" id="PR00081">
    <property type="entry name" value="GDHRDH"/>
</dbReference>
<evidence type="ECO:0000256" key="2">
    <source>
        <dbReference type="ARBA" id="ARBA00023002"/>
    </source>
</evidence>
<dbReference type="Gene3D" id="3.40.50.720">
    <property type="entry name" value="NAD(P)-binding Rossmann-like Domain"/>
    <property type="match status" value="1"/>
</dbReference>
<dbReference type="OrthoDB" id="9805904at2"/>
<dbReference type="EMBL" id="JMFG01000011">
    <property type="protein sequence ID" value="KDA54193.1"/>
    <property type="molecule type" value="Genomic_DNA"/>
</dbReference>
<evidence type="ECO:0000256" key="1">
    <source>
        <dbReference type="ARBA" id="ARBA00006484"/>
    </source>
</evidence>
<evidence type="ECO:0000313" key="5">
    <source>
        <dbReference type="EMBL" id="KDA54193.1"/>
    </source>
</evidence>
<dbReference type="Pfam" id="PF00106">
    <property type="entry name" value="adh_short"/>
    <property type="match status" value="1"/>
</dbReference>
<dbReference type="RefSeq" id="WP_038048249.1">
    <property type="nucleotide sequence ID" value="NZ_JMFG01000011.1"/>
</dbReference>
<comment type="caution">
    <text evidence="5">The sequence shown here is derived from an EMBL/GenBank/DDBJ whole genome shotgun (WGS) entry which is preliminary data.</text>
</comment>
<dbReference type="PANTHER" id="PTHR44196">
    <property type="entry name" value="DEHYDROGENASE/REDUCTASE SDR FAMILY MEMBER 7B"/>
    <property type="match status" value="1"/>
</dbReference>
<evidence type="ECO:0000256" key="3">
    <source>
        <dbReference type="RuleBase" id="RU000363"/>
    </source>
</evidence>
<sequence length="232" mass="24318">MSAPVAVVTGGSKGIGRAIALGLLREGHRVVIAARDSQALGAAQQALATAGEVLAVPCDVRDPQSCQELVARAVAWGGRMDVLVHNAGVGVFKPVAAMTVEEFTEQLHTNLFAAFYLTRAALPHLLQSQGWVIQVASLAARHPFAGGAAYCASKAGLVAFSECLMQEVRQLGVRVAAILPGSVDTTFAGNPTGASWKLAPEDVAQAVLDLLRFPPRALPSLIELRPSQPQKR</sequence>
<dbReference type="GO" id="GO:0016020">
    <property type="term" value="C:membrane"/>
    <property type="evidence" value="ECO:0007669"/>
    <property type="project" value="TreeGrafter"/>
</dbReference>
<accession>A0A062XTK9</accession>
<dbReference type="PROSITE" id="PS00061">
    <property type="entry name" value="ADH_SHORT"/>
    <property type="match status" value="1"/>
</dbReference>
<dbReference type="AlphaFoldDB" id="A0A062XTK9"/>
<dbReference type="Proteomes" id="UP000027284">
    <property type="component" value="Unassembled WGS sequence"/>
</dbReference>
<keyword evidence="6" id="KW-1185">Reference proteome</keyword>
<name>A0A062XTK9_9BACT</name>
<comment type="similarity">
    <text evidence="1 3">Belongs to the short-chain dehydrogenases/reductases (SDR) family.</text>
</comment>
<dbReference type="InterPro" id="IPR057326">
    <property type="entry name" value="KR_dom"/>
</dbReference>
<dbReference type="SMART" id="SM00822">
    <property type="entry name" value="PKS_KR"/>
    <property type="match status" value="1"/>
</dbReference>
<dbReference type="InterPro" id="IPR020904">
    <property type="entry name" value="Sc_DH/Rdtase_CS"/>
</dbReference>
<dbReference type="InterPro" id="IPR002347">
    <property type="entry name" value="SDR_fam"/>
</dbReference>
<evidence type="ECO:0000313" key="6">
    <source>
        <dbReference type="Proteomes" id="UP000027284"/>
    </source>
</evidence>
<organism evidence="5 6">
    <name type="scientific">Thermoanaerobaculum aquaticum</name>
    <dbReference type="NCBI Taxonomy" id="1312852"/>
    <lineage>
        <taxon>Bacteria</taxon>
        <taxon>Pseudomonadati</taxon>
        <taxon>Acidobacteriota</taxon>
        <taxon>Thermoanaerobaculia</taxon>
        <taxon>Thermoanaerobaculales</taxon>
        <taxon>Thermoanaerobaculaceae</taxon>
        <taxon>Thermoanaerobaculum</taxon>
    </lineage>
</organism>
<proteinExistence type="inferred from homology"/>
<reference evidence="5 6" key="1">
    <citation type="submission" date="2014-04" db="EMBL/GenBank/DDBJ databases">
        <title>The Genome Sequence of Thermoanaerobaculum aquaticum MP-01, The First Cultivated Group 23 Acidobacterium.</title>
        <authorList>
            <person name="Stamps B.W."/>
            <person name="Losey N.A."/>
            <person name="Lawson P.A."/>
            <person name="Stevenson B.S."/>
        </authorList>
    </citation>
    <scope>NUCLEOTIDE SEQUENCE [LARGE SCALE GENOMIC DNA]</scope>
    <source>
        <strain evidence="5 6">MP-01</strain>
    </source>
</reference>
<protein>
    <recommendedName>
        <fullName evidence="4">Ketoreductase domain-containing protein</fullName>
    </recommendedName>
</protein>
<dbReference type="PANTHER" id="PTHR44196:SF1">
    <property type="entry name" value="DEHYDROGENASE_REDUCTASE SDR FAMILY MEMBER 7B"/>
    <property type="match status" value="1"/>
</dbReference>